<organism evidence="2 3">
    <name type="scientific">Caerostris darwini</name>
    <dbReference type="NCBI Taxonomy" id="1538125"/>
    <lineage>
        <taxon>Eukaryota</taxon>
        <taxon>Metazoa</taxon>
        <taxon>Ecdysozoa</taxon>
        <taxon>Arthropoda</taxon>
        <taxon>Chelicerata</taxon>
        <taxon>Arachnida</taxon>
        <taxon>Araneae</taxon>
        <taxon>Araneomorphae</taxon>
        <taxon>Entelegynae</taxon>
        <taxon>Araneoidea</taxon>
        <taxon>Araneidae</taxon>
        <taxon>Caerostris</taxon>
    </lineage>
</organism>
<gene>
    <name evidence="2" type="primary">AVEN_137384_1</name>
    <name evidence="2" type="ORF">CDAR_256151</name>
</gene>
<dbReference type="InterPro" id="IPR037448">
    <property type="entry name" value="Zig-8"/>
</dbReference>
<dbReference type="Proteomes" id="UP001054837">
    <property type="component" value="Unassembled WGS sequence"/>
</dbReference>
<dbReference type="PANTHER" id="PTHR23279:SF36">
    <property type="entry name" value="DEFECTIVE PROBOSCIS EXTENSION RESPONSE 9, ISOFORM A"/>
    <property type="match status" value="1"/>
</dbReference>
<sequence length="70" mass="8256">MNTQTLLAIHKHVITRDKRIRVTNNNQQWKLHISKVQEKDRGFYMCQINTDPMISQTGYLDVTGLFLPVR</sequence>
<accession>A0AAV4PSM0</accession>
<dbReference type="AlphaFoldDB" id="A0AAV4PSM0"/>
<proteinExistence type="predicted"/>
<protein>
    <submittedName>
        <fullName evidence="2">Ig domain-containing protein</fullName>
    </submittedName>
</protein>
<reference evidence="2 3" key="1">
    <citation type="submission" date="2021-06" db="EMBL/GenBank/DDBJ databases">
        <title>Caerostris darwini draft genome.</title>
        <authorList>
            <person name="Kono N."/>
            <person name="Arakawa K."/>
        </authorList>
    </citation>
    <scope>NUCLEOTIDE SEQUENCE [LARGE SCALE GENOMIC DNA]</scope>
</reference>
<dbReference type="PANTHER" id="PTHR23279">
    <property type="entry name" value="DEFECTIVE PROBOSCIS EXTENSION RESPONSE DPR -RELATED"/>
    <property type="match status" value="1"/>
</dbReference>
<dbReference type="GO" id="GO:0050808">
    <property type="term" value="P:synapse organization"/>
    <property type="evidence" value="ECO:0007669"/>
    <property type="project" value="TreeGrafter"/>
</dbReference>
<dbReference type="InterPro" id="IPR013783">
    <property type="entry name" value="Ig-like_fold"/>
</dbReference>
<dbReference type="Pfam" id="PF07686">
    <property type="entry name" value="V-set"/>
    <property type="match status" value="1"/>
</dbReference>
<feature type="domain" description="Immunoglobulin V-set" evidence="1">
    <location>
        <begin position="12"/>
        <end position="58"/>
    </location>
</feature>
<keyword evidence="3" id="KW-1185">Reference proteome</keyword>
<comment type="caution">
    <text evidence="2">The sequence shown here is derived from an EMBL/GenBank/DDBJ whole genome shotgun (WGS) entry which is preliminary data.</text>
</comment>
<name>A0AAV4PSM0_9ARAC</name>
<dbReference type="InterPro" id="IPR036179">
    <property type="entry name" value="Ig-like_dom_sf"/>
</dbReference>
<dbReference type="SUPFAM" id="SSF48726">
    <property type="entry name" value="Immunoglobulin"/>
    <property type="match status" value="1"/>
</dbReference>
<evidence type="ECO:0000259" key="1">
    <source>
        <dbReference type="Pfam" id="PF07686"/>
    </source>
</evidence>
<dbReference type="Gene3D" id="2.60.40.10">
    <property type="entry name" value="Immunoglobulins"/>
    <property type="match status" value="1"/>
</dbReference>
<evidence type="ECO:0000313" key="2">
    <source>
        <dbReference type="EMBL" id="GIX99345.1"/>
    </source>
</evidence>
<dbReference type="EMBL" id="BPLQ01003291">
    <property type="protein sequence ID" value="GIX99345.1"/>
    <property type="molecule type" value="Genomic_DNA"/>
</dbReference>
<dbReference type="GO" id="GO:0032589">
    <property type="term" value="C:neuron projection membrane"/>
    <property type="evidence" value="ECO:0007669"/>
    <property type="project" value="TreeGrafter"/>
</dbReference>
<evidence type="ECO:0000313" key="3">
    <source>
        <dbReference type="Proteomes" id="UP001054837"/>
    </source>
</evidence>
<dbReference type="InterPro" id="IPR013106">
    <property type="entry name" value="Ig_V-set"/>
</dbReference>